<dbReference type="SMART" id="SM00278">
    <property type="entry name" value="HhH1"/>
    <property type="match status" value="4"/>
</dbReference>
<evidence type="ECO:0000256" key="8">
    <source>
        <dbReference type="ARBA" id="ARBA00023204"/>
    </source>
</evidence>
<dbReference type="AlphaFoldDB" id="A0A2M7WRH1"/>
<keyword evidence="6" id="KW-0862">Zinc</keyword>
<dbReference type="Gene3D" id="6.20.10.30">
    <property type="match status" value="1"/>
</dbReference>
<evidence type="ECO:0000256" key="3">
    <source>
        <dbReference type="ARBA" id="ARBA00022705"/>
    </source>
</evidence>
<evidence type="ECO:0000256" key="4">
    <source>
        <dbReference type="ARBA" id="ARBA00022723"/>
    </source>
</evidence>
<accession>A0A2M7WRH1</accession>
<dbReference type="CDD" id="cd17748">
    <property type="entry name" value="BRCT_DNA_ligase_like"/>
    <property type="match status" value="1"/>
</dbReference>
<dbReference type="EMBL" id="PFXF01000029">
    <property type="protein sequence ID" value="PJA32553.1"/>
    <property type="molecule type" value="Genomic_DNA"/>
</dbReference>
<evidence type="ECO:0000256" key="2">
    <source>
        <dbReference type="ARBA" id="ARBA00022598"/>
    </source>
</evidence>
<dbReference type="FunFam" id="1.10.150.20:FF:000007">
    <property type="entry name" value="DNA ligase"/>
    <property type="match status" value="1"/>
</dbReference>
<keyword evidence="5" id="KW-0227">DNA damage</keyword>
<proteinExistence type="predicted"/>
<dbReference type="GO" id="GO:0003677">
    <property type="term" value="F:DNA binding"/>
    <property type="evidence" value="ECO:0007669"/>
    <property type="project" value="InterPro"/>
</dbReference>
<dbReference type="InterPro" id="IPR036420">
    <property type="entry name" value="BRCT_dom_sf"/>
</dbReference>
<evidence type="ECO:0000256" key="6">
    <source>
        <dbReference type="ARBA" id="ARBA00022833"/>
    </source>
</evidence>
<evidence type="ECO:0000256" key="1">
    <source>
        <dbReference type="ARBA" id="ARBA00004067"/>
    </source>
</evidence>
<organism evidence="10 11">
    <name type="scientific">Candidatus Zambryskibacteria bacterium CG_4_9_14_3_um_filter_42_15</name>
    <dbReference type="NCBI Taxonomy" id="1975112"/>
    <lineage>
        <taxon>Bacteria</taxon>
        <taxon>Candidatus Zambryskiibacteriota</taxon>
    </lineage>
</organism>
<dbReference type="PROSITE" id="PS50172">
    <property type="entry name" value="BRCT"/>
    <property type="match status" value="1"/>
</dbReference>
<reference evidence="11" key="1">
    <citation type="submission" date="2017-09" db="EMBL/GenBank/DDBJ databases">
        <title>Depth-based differentiation of microbial function through sediment-hosted aquifers and enrichment of novel symbionts in the deep terrestrial subsurface.</title>
        <authorList>
            <person name="Probst A.J."/>
            <person name="Ladd B."/>
            <person name="Jarett J.K."/>
            <person name="Geller-Mcgrath D.E."/>
            <person name="Sieber C.M.K."/>
            <person name="Emerson J.B."/>
            <person name="Anantharaman K."/>
            <person name="Thomas B.C."/>
            <person name="Malmstrom R."/>
            <person name="Stieglmeier M."/>
            <person name="Klingl A."/>
            <person name="Woyke T."/>
            <person name="Ryan C.M."/>
            <person name="Banfield J.F."/>
        </authorList>
    </citation>
    <scope>NUCLEOTIDE SEQUENCE [LARGE SCALE GENOMIC DNA]</scope>
</reference>
<evidence type="ECO:0000259" key="9">
    <source>
        <dbReference type="PROSITE" id="PS50172"/>
    </source>
</evidence>
<dbReference type="InterPro" id="IPR012340">
    <property type="entry name" value="NA-bd_OB-fold"/>
</dbReference>
<comment type="function">
    <text evidence="1">DNA ligase that catalyzes the formation of phosphodiester linkages between 5'-phosphoryl and 3'-hydroxyl groups in double-stranded DNA using NAD as a coenzyme and as the energy source for the reaction. It is essential for DNA replication and repair of damaged DNA.</text>
</comment>
<evidence type="ECO:0000256" key="5">
    <source>
        <dbReference type="ARBA" id="ARBA00022763"/>
    </source>
</evidence>
<dbReference type="SMART" id="SM00292">
    <property type="entry name" value="BRCT"/>
    <property type="match status" value="1"/>
</dbReference>
<dbReference type="SUPFAM" id="SSF47781">
    <property type="entry name" value="RuvA domain 2-like"/>
    <property type="match status" value="1"/>
</dbReference>
<evidence type="ECO:0000256" key="7">
    <source>
        <dbReference type="ARBA" id="ARBA00023027"/>
    </source>
</evidence>
<dbReference type="Gene3D" id="3.40.50.10190">
    <property type="entry name" value="BRCT domain"/>
    <property type="match status" value="1"/>
</dbReference>
<dbReference type="Pfam" id="PF03120">
    <property type="entry name" value="OB_DNA_ligase"/>
    <property type="match status" value="1"/>
</dbReference>
<feature type="domain" description="BRCT" evidence="9">
    <location>
        <begin position="229"/>
        <end position="306"/>
    </location>
</feature>
<keyword evidence="4" id="KW-0479">Metal-binding</keyword>
<dbReference type="GO" id="GO:0046872">
    <property type="term" value="F:metal ion binding"/>
    <property type="evidence" value="ECO:0007669"/>
    <property type="project" value="UniProtKB-KW"/>
</dbReference>
<dbReference type="GO" id="GO:0006281">
    <property type="term" value="P:DNA repair"/>
    <property type="evidence" value="ECO:0007669"/>
    <property type="project" value="UniProtKB-KW"/>
</dbReference>
<keyword evidence="3" id="KW-0235">DNA replication</keyword>
<dbReference type="InterPro" id="IPR001357">
    <property type="entry name" value="BRCT_dom"/>
</dbReference>
<dbReference type="InterPro" id="IPR003583">
    <property type="entry name" value="Hlx-hairpin-Hlx_DNA-bd_motif"/>
</dbReference>
<dbReference type="Pfam" id="PF12826">
    <property type="entry name" value="HHH_2"/>
    <property type="match status" value="1"/>
</dbReference>
<sequence>EIRRKDIRIGDTVVIQKAGDVIPEVVRVLEELRGGKEKIFKFPTHFPLCGGDGQIERVPGQVAYRCVAKNSFEQQRRKLSYFVSRGVFDIDGLGPKIISQLMEAEIISNFDDIFTIRRGDLETLERFGEKSIDNLLRAIDKARKVTLARFIASLSIPQVGEETARDLAKHFGTPERFAEATFEDLQALDGIGPIVARSVVDWFSDKENKKLFDRLLKQVRIVPVQHSVSHKGPFVGKSFVLTGTLGKMSREDAKEKIRSLGGKIVGSVSKNTDFVVAGLEPGGKLVKARELGVKVLNEKEFFVMLG</sequence>
<dbReference type="GO" id="GO:0003911">
    <property type="term" value="F:DNA ligase (NAD+) activity"/>
    <property type="evidence" value="ECO:0007669"/>
    <property type="project" value="InterPro"/>
</dbReference>
<dbReference type="SUPFAM" id="SSF52113">
    <property type="entry name" value="BRCT domain"/>
    <property type="match status" value="1"/>
</dbReference>
<dbReference type="InterPro" id="IPR010994">
    <property type="entry name" value="RuvA_2-like"/>
</dbReference>
<dbReference type="Pfam" id="PF00533">
    <property type="entry name" value="BRCT"/>
    <property type="match status" value="1"/>
</dbReference>
<dbReference type="InterPro" id="IPR004150">
    <property type="entry name" value="NAD_DNA_ligase_OB"/>
</dbReference>
<dbReference type="InterPro" id="IPR041663">
    <property type="entry name" value="DisA/LigA_HHH"/>
</dbReference>
<dbReference type="SUPFAM" id="SSF50249">
    <property type="entry name" value="Nucleic acid-binding proteins"/>
    <property type="match status" value="1"/>
</dbReference>
<dbReference type="Gene3D" id="1.10.150.20">
    <property type="entry name" value="5' to 3' exonuclease, C-terminal subdomain"/>
    <property type="match status" value="2"/>
</dbReference>
<dbReference type="Gene3D" id="2.40.50.140">
    <property type="entry name" value="Nucleic acid-binding proteins"/>
    <property type="match status" value="1"/>
</dbReference>
<comment type="caution">
    <text evidence="10">The sequence shown here is derived from an EMBL/GenBank/DDBJ whole genome shotgun (WGS) entry which is preliminary data.</text>
</comment>
<dbReference type="GO" id="GO:0006260">
    <property type="term" value="P:DNA replication"/>
    <property type="evidence" value="ECO:0007669"/>
    <property type="project" value="UniProtKB-KW"/>
</dbReference>
<evidence type="ECO:0000313" key="11">
    <source>
        <dbReference type="Proteomes" id="UP000230758"/>
    </source>
</evidence>
<evidence type="ECO:0000313" key="10">
    <source>
        <dbReference type="EMBL" id="PJA32553.1"/>
    </source>
</evidence>
<name>A0A2M7WRH1_9BACT</name>
<protein>
    <recommendedName>
        <fullName evidence="9">BRCT domain-containing protein</fullName>
    </recommendedName>
</protein>
<feature type="non-terminal residue" evidence="10">
    <location>
        <position position="1"/>
    </location>
</feature>
<keyword evidence="7" id="KW-0520">NAD</keyword>
<dbReference type="Proteomes" id="UP000230758">
    <property type="component" value="Unassembled WGS sequence"/>
</dbReference>
<gene>
    <name evidence="10" type="ORF">CO185_02570</name>
</gene>
<keyword evidence="2" id="KW-0436">Ligase</keyword>
<keyword evidence="8" id="KW-0234">DNA repair</keyword>